<dbReference type="Proteomes" id="UP000078559">
    <property type="component" value="Chromosome 1"/>
</dbReference>
<dbReference type="InterPro" id="IPR039367">
    <property type="entry name" value="Och1-like"/>
</dbReference>
<keyword evidence="2" id="KW-0812">Transmembrane</keyword>
<dbReference type="InterPro" id="IPR029044">
    <property type="entry name" value="Nucleotide-diphossugar_trans"/>
</dbReference>
<dbReference type="InterPro" id="IPR007577">
    <property type="entry name" value="GlycoTrfase_DXD_sugar-bd_CS"/>
</dbReference>
<dbReference type="PANTHER" id="PTHR31834">
    <property type="entry name" value="INITIATION-SPECIFIC ALPHA-1,6-MANNOSYLTRANSFERASE"/>
    <property type="match status" value="1"/>
</dbReference>
<feature type="transmembrane region" description="Helical" evidence="2">
    <location>
        <begin position="12"/>
        <end position="31"/>
    </location>
</feature>
<protein>
    <submittedName>
        <fullName evidence="3">Initiation-specific alpha-1,6-mannosyltransferase</fullName>
    </submittedName>
</protein>
<dbReference type="EMBL" id="CM003098">
    <property type="protein sequence ID" value="KUI64906.1"/>
    <property type="molecule type" value="Genomic_DNA"/>
</dbReference>
<evidence type="ECO:0000256" key="1">
    <source>
        <dbReference type="ARBA" id="ARBA00009003"/>
    </source>
</evidence>
<evidence type="ECO:0000313" key="4">
    <source>
        <dbReference type="Proteomes" id="UP000078559"/>
    </source>
</evidence>
<sequence length="316" mass="35303">MLPHRPLSSPIRRLIALVALGITGFSLYYYWDLIPRQYQPPRASPPTGIPKKIWYKLGPKGLSDEARNWTNTCVQKNPGYGAEFLTDASADAWVGTTFSSSRPDIVEAYLGLSVPILKADLLRYLLLFAEGGMWSDLDVSCGDVPIDDWVAPRYRRDAALVVGWEFDMGWGADLFHQLSSWVILARPGSPHMMGVIEDIVDELHGIARECGVSIAGVTMAMVQDVVDLTGPRRLTRSVFRSLQHTLGVGDDEFVPVEESTWWLREPRLVGDILFLPGYSFASSMNTYDEETHDLGQVLVEHHYAGSWKNEYGGEQA</sequence>
<dbReference type="SUPFAM" id="SSF53448">
    <property type="entry name" value="Nucleotide-diphospho-sugar transferases"/>
    <property type="match status" value="1"/>
</dbReference>
<dbReference type="PANTHER" id="PTHR31834:SF8">
    <property type="entry name" value="TRANSFERASE, PUTATIVE (AFU_ORTHOLOGUE AFUA_6G14040)-RELATED"/>
    <property type="match status" value="1"/>
</dbReference>
<reference evidence="3" key="1">
    <citation type="submission" date="2014-12" db="EMBL/GenBank/DDBJ databases">
        <title>Genome Sequence of Valsa Canker Pathogens Uncovers a Specific Adaption of Colonization on Woody Bark.</title>
        <authorList>
            <person name="Yin Z."/>
            <person name="Liu H."/>
            <person name="Gao X."/>
            <person name="Li Z."/>
            <person name="Song N."/>
            <person name="Ke X."/>
            <person name="Dai Q."/>
            <person name="Wu Y."/>
            <person name="Sun Y."/>
            <person name="Xu J.-R."/>
            <person name="Kang Z.K."/>
            <person name="Wang L."/>
            <person name="Huang L."/>
        </authorList>
    </citation>
    <scope>NUCLEOTIDE SEQUENCE [LARGE SCALE GENOMIC DNA]</scope>
    <source>
        <strain evidence="3">03-8</strain>
    </source>
</reference>
<evidence type="ECO:0000256" key="2">
    <source>
        <dbReference type="SAM" id="Phobius"/>
    </source>
</evidence>
<keyword evidence="4" id="KW-1185">Reference proteome</keyword>
<dbReference type="OrthoDB" id="409543at2759"/>
<dbReference type="GO" id="GO:0000136">
    <property type="term" value="C:mannan polymerase complex"/>
    <property type="evidence" value="ECO:0007669"/>
    <property type="project" value="TreeGrafter"/>
</dbReference>
<gene>
    <name evidence="3" type="ORF">VM1G_00554</name>
</gene>
<keyword evidence="2" id="KW-0472">Membrane</keyword>
<accession>A0A194VL68</accession>
<proteinExistence type="inferred from homology"/>
<dbReference type="Gene3D" id="3.90.550.20">
    <property type="match status" value="1"/>
</dbReference>
<keyword evidence="2" id="KW-1133">Transmembrane helix</keyword>
<evidence type="ECO:0000313" key="3">
    <source>
        <dbReference type="EMBL" id="KUI64906.1"/>
    </source>
</evidence>
<dbReference type="Pfam" id="PF04488">
    <property type="entry name" value="Gly_transf_sug"/>
    <property type="match status" value="1"/>
</dbReference>
<dbReference type="GO" id="GO:0000009">
    <property type="term" value="F:alpha-1,6-mannosyltransferase activity"/>
    <property type="evidence" value="ECO:0007669"/>
    <property type="project" value="InterPro"/>
</dbReference>
<name>A0A194VL68_CYTMA</name>
<dbReference type="GO" id="GO:0006487">
    <property type="term" value="P:protein N-linked glycosylation"/>
    <property type="evidence" value="ECO:0007669"/>
    <property type="project" value="TreeGrafter"/>
</dbReference>
<organism evidence="3 4">
    <name type="scientific">Cytospora mali</name>
    <name type="common">Apple Valsa canker fungus</name>
    <name type="synonym">Valsa mali</name>
    <dbReference type="NCBI Taxonomy" id="578113"/>
    <lineage>
        <taxon>Eukaryota</taxon>
        <taxon>Fungi</taxon>
        <taxon>Dikarya</taxon>
        <taxon>Ascomycota</taxon>
        <taxon>Pezizomycotina</taxon>
        <taxon>Sordariomycetes</taxon>
        <taxon>Sordariomycetidae</taxon>
        <taxon>Diaporthales</taxon>
        <taxon>Cytosporaceae</taxon>
        <taxon>Cytospora</taxon>
    </lineage>
</organism>
<comment type="similarity">
    <text evidence="1">Belongs to the glycosyltransferase 32 family.</text>
</comment>
<dbReference type="AlphaFoldDB" id="A0A194VL68"/>